<dbReference type="AlphaFoldDB" id="A0A386JBY5"/>
<sequence>MDKTRTLNDLKKRILNEMLDRHYYMVKSMLKFISMDNSIDKGYADSLFKYASIKRMKFLLASCIEKLKNINEKDEEAKHIILIAIETSLDELGDLILINYDIEKIKNDLKDDIDSNNIISISDIEKYEKIFEKEFNNVCSEYVGKIENVIKRNREFLDNNIVYVNYFNKNSFCLDRDKHKSINEDDYHTLFGVLMDTKICKLSESSTNENKFEYKINLNKLKKYNIKYEILNKEFVKAIELKEFNDIPYELKKLNGQTFKSMPGYYVAKCDENGEIISFLTTIIDRSRSGATVTYEFEKYEFEDGYYAVKYSDGRYANKEIYKYCDGKWYSVIYNQNIVYEN</sequence>
<evidence type="ECO:0000313" key="1">
    <source>
        <dbReference type="EMBL" id="AYD68693.1"/>
    </source>
</evidence>
<geneLocation type="plasmid" evidence="1">
    <name>pHSJD-312</name>
</geneLocation>
<gene>
    <name evidence="1" type="ORF">pHSJD-312_00072</name>
</gene>
<reference evidence="1" key="1">
    <citation type="journal article" date="2018" name="Sci. Rep.">
        <title>Novel Clade C-I Clostridium difficile strains escape diagnostic tests, differ in pathogenicity potential and carry toxins on extrachromosomal elements.</title>
        <authorList>
            <person name="Ramirez-Vargas G."/>
            <person name="Lopez-Urena D."/>
            <person name="Badilla A."/>
            <person name="Orozco-Aguilar J."/>
            <person name="Murillo T."/>
            <person name="Rojas P."/>
            <person name="Riedel T."/>
            <person name="Overmann J."/>
            <person name="Gonzalez G."/>
            <person name="Chaves-Olarte E."/>
            <person name="Quesada-Gomez C."/>
            <person name="Rodriguez C."/>
        </authorList>
    </citation>
    <scope>NUCLEOTIDE SEQUENCE</scope>
    <source>
        <strain evidence="1">HSJD-312</strain>
        <plasmid evidence="1">pHSJD-312</plasmid>
    </source>
</reference>
<organism evidence="1">
    <name type="scientific">Clostridioides difficile</name>
    <name type="common">Peptoclostridium difficile</name>
    <dbReference type="NCBI Taxonomy" id="1496"/>
    <lineage>
        <taxon>Bacteria</taxon>
        <taxon>Bacillati</taxon>
        <taxon>Bacillota</taxon>
        <taxon>Clostridia</taxon>
        <taxon>Peptostreptococcales</taxon>
        <taxon>Peptostreptococcaceae</taxon>
        <taxon>Clostridioides</taxon>
    </lineage>
</organism>
<accession>A0A386JBY5</accession>
<name>A0A386JBY5_CLODI</name>
<protein>
    <submittedName>
        <fullName evidence="1">Uncharacterized protein</fullName>
    </submittedName>
</protein>
<dbReference type="RefSeq" id="WP_172693300.1">
    <property type="nucleotide sequence ID" value="NZ_MG973074.1"/>
</dbReference>
<proteinExistence type="predicted"/>
<dbReference type="EMBL" id="MG973074">
    <property type="protein sequence ID" value="AYD68693.1"/>
    <property type="molecule type" value="Genomic_DNA"/>
</dbReference>
<keyword evidence="1" id="KW-0614">Plasmid</keyword>